<keyword evidence="1" id="KW-1133">Transmembrane helix</keyword>
<dbReference type="Proteomes" id="UP000020681">
    <property type="component" value="Unassembled WGS sequence"/>
</dbReference>
<evidence type="ECO:0000313" key="2">
    <source>
        <dbReference type="EMBL" id="EUA87267.1"/>
    </source>
</evidence>
<gene>
    <name evidence="2" type="ORF">I551_6254</name>
</gene>
<reference evidence="2 3" key="1">
    <citation type="submission" date="2014-01" db="EMBL/GenBank/DDBJ databases">
        <authorList>
            <person name="Dobos K."/>
            <person name="Lenaerts A."/>
            <person name="Ordway D."/>
            <person name="DeGroote M.A."/>
            <person name="Parker T."/>
            <person name="Sizemore C."/>
            <person name="Tallon L.J."/>
            <person name="Sadzewicz L.K."/>
            <person name="Sengamalay N."/>
            <person name="Fraser C.M."/>
            <person name="Hine E."/>
            <person name="Shefchek K.A."/>
            <person name="Das S.P."/>
            <person name="Tettelin H."/>
        </authorList>
    </citation>
    <scope>NUCLEOTIDE SEQUENCE [LARGE SCALE GENOMIC DNA]</scope>
    <source>
        <strain evidence="2 3">Harvey</strain>
    </source>
</reference>
<proteinExistence type="predicted"/>
<keyword evidence="1" id="KW-0812">Transmembrane</keyword>
<dbReference type="EMBL" id="JAOL01000164">
    <property type="protein sequence ID" value="EUA87267.1"/>
    <property type="molecule type" value="Genomic_DNA"/>
</dbReference>
<keyword evidence="1" id="KW-0472">Membrane</keyword>
<sequence length="64" mass="6521">MMTAWHSWPYALNSFAMSCDTSSPAAAIIAVVGLAAAALAMPIADRMSAMSAAAVVRMSGCVIT</sequence>
<evidence type="ECO:0000313" key="3">
    <source>
        <dbReference type="Proteomes" id="UP000020681"/>
    </source>
</evidence>
<evidence type="ECO:0000256" key="1">
    <source>
        <dbReference type="SAM" id="Phobius"/>
    </source>
</evidence>
<protein>
    <submittedName>
        <fullName evidence="2">Uncharacterized protein</fullName>
    </submittedName>
</protein>
<feature type="transmembrane region" description="Helical" evidence="1">
    <location>
        <begin position="25"/>
        <end position="44"/>
    </location>
</feature>
<comment type="caution">
    <text evidence="2">The sequence shown here is derived from an EMBL/GenBank/DDBJ whole genome shotgun (WGS) entry which is preliminary data.</text>
</comment>
<name>A0ABN0QRE4_MYCUL</name>
<keyword evidence="3" id="KW-1185">Reference proteome</keyword>
<organism evidence="2 3">
    <name type="scientific">Mycobacterium ulcerans str. Harvey</name>
    <dbReference type="NCBI Taxonomy" id="1299332"/>
    <lineage>
        <taxon>Bacteria</taxon>
        <taxon>Bacillati</taxon>
        <taxon>Actinomycetota</taxon>
        <taxon>Actinomycetes</taxon>
        <taxon>Mycobacteriales</taxon>
        <taxon>Mycobacteriaceae</taxon>
        <taxon>Mycobacterium</taxon>
        <taxon>Mycobacterium ulcerans group</taxon>
    </lineage>
</organism>
<accession>A0ABN0QRE4</accession>